<gene>
    <name evidence="2" type="ORF">Dsi01nite_082810</name>
</gene>
<dbReference type="Proteomes" id="UP000660611">
    <property type="component" value="Unassembled WGS sequence"/>
</dbReference>
<organism evidence="2 3">
    <name type="scientific">Dactylosporangium siamense</name>
    <dbReference type="NCBI Taxonomy" id="685454"/>
    <lineage>
        <taxon>Bacteria</taxon>
        <taxon>Bacillati</taxon>
        <taxon>Actinomycetota</taxon>
        <taxon>Actinomycetes</taxon>
        <taxon>Micromonosporales</taxon>
        <taxon>Micromonosporaceae</taxon>
        <taxon>Dactylosporangium</taxon>
    </lineage>
</organism>
<evidence type="ECO:0000256" key="1">
    <source>
        <dbReference type="SAM" id="SignalP"/>
    </source>
</evidence>
<dbReference type="InterPro" id="IPR021224">
    <property type="entry name" value="DUF2690"/>
</dbReference>
<evidence type="ECO:0000313" key="3">
    <source>
        <dbReference type="Proteomes" id="UP000660611"/>
    </source>
</evidence>
<keyword evidence="3" id="KW-1185">Reference proteome</keyword>
<proteinExistence type="predicted"/>
<evidence type="ECO:0008006" key="4">
    <source>
        <dbReference type="Google" id="ProtNLM"/>
    </source>
</evidence>
<keyword evidence="1" id="KW-0732">Signal</keyword>
<comment type="caution">
    <text evidence="2">The sequence shown here is derived from an EMBL/GenBank/DDBJ whole genome shotgun (WGS) entry which is preliminary data.</text>
</comment>
<protein>
    <recommendedName>
        <fullName evidence="4">DUF2690 domain-containing protein</fullName>
    </recommendedName>
</protein>
<dbReference type="AlphaFoldDB" id="A0A919PXM8"/>
<name>A0A919PXM8_9ACTN</name>
<sequence>MRIRTMTAAVLAAAAVAFVPSESAQAAPPGAGIDNTDPSSTGCSASAITYWSKNLTNPATGVVNGTMELRYSRSCETNWVRINNYVSGATAQKTIVRLHTYAPSGGSVPYAQDITSDTVTGWSYGMQLYAPSWVCVQVGGVITLNGQVIASNGQSLDWVC</sequence>
<dbReference type="EMBL" id="BONQ01000129">
    <property type="protein sequence ID" value="GIG50240.1"/>
    <property type="molecule type" value="Genomic_DNA"/>
</dbReference>
<accession>A0A919PXM8</accession>
<dbReference type="Pfam" id="PF10901">
    <property type="entry name" value="DUF2690"/>
    <property type="match status" value="1"/>
</dbReference>
<feature type="chain" id="PRO_5037710901" description="DUF2690 domain-containing protein" evidence="1">
    <location>
        <begin position="27"/>
        <end position="160"/>
    </location>
</feature>
<reference evidence="2" key="1">
    <citation type="submission" date="2021-01" db="EMBL/GenBank/DDBJ databases">
        <title>Whole genome shotgun sequence of Dactylosporangium siamense NBRC 106093.</title>
        <authorList>
            <person name="Komaki H."/>
            <person name="Tamura T."/>
        </authorList>
    </citation>
    <scope>NUCLEOTIDE SEQUENCE</scope>
    <source>
        <strain evidence="2">NBRC 106093</strain>
    </source>
</reference>
<feature type="signal peptide" evidence="1">
    <location>
        <begin position="1"/>
        <end position="26"/>
    </location>
</feature>
<evidence type="ECO:0000313" key="2">
    <source>
        <dbReference type="EMBL" id="GIG50240.1"/>
    </source>
</evidence>